<dbReference type="SUPFAM" id="SSF53927">
    <property type="entry name" value="Cytidine deaminase-like"/>
    <property type="match status" value="1"/>
</dbReference>
<dbReference type="GO" id="GO:0097163">
    <property type="term" value="F:sulfur carrier activity"/>
    <property type="evidence" value="ECO:0007669"/>
    <property type="project" value="UniProtKB-UniRule"/>
</dbReference>
<evidence type="ECO:0000313" key="4">
    <source>
        <dbReference type="EMBL" id="BEP28555.1"/>
    </source>
</evidence>
<sequence>MSFTKRVEIKRNELGKEILKEDIVVIEEPFTMFINAKEFITLLCSPNNIKELIVGFLFSEGLIETYEDITSISVDKSRGLAYIYIINDLHTHKEYSGKRVITTGCGKGSGVYNFSDLLRKKEMVNAEEKSVPNEKTIFFIASKINDISPVFKETGGVHSCSLWEENQLIYSFEDIGRHNALDKIIGKILIEKYDVSNKILLSSGRISSEMLIKCAKIGIAVIISRSAPTSLAIKLSKELGVVLIGFARGKKFNIY</sequence>
<comment type="similarity">
    <text evidence="3">Belongs to the FdhD family.</text>
</comment>
<dbReference type="Proteomes" id="UP001321786">
    <property type="component" value="Chromosome"/>
</dbReference>
<evidence type="ECO:0000256" key="1">
    <source>
        <dbReference type="ARBA" id="ARBA00022490"/>
    </source>
</evidence>
<dbReference type="KEGG" id="hprf:HLPR_08860"/>
<comment type="function">
    <text evidence="3">Required for formate dehydrogenase (FDH) activity. Acts as a sulfur carrier protein that transfers sulfur from IscS to the molybdenum cofactor prior to its insertion into FDH.</text>
</comment>
<proteinExistence type="inferred from homology"/>
<accession>A0AAU9EQ26</accession>
<feature type="active site" description="Cysteine persulfide intermediate" evidence="3">
    <location>
        <position position="105"/>
    </location>
</feature>
<organism evidence="4 5">
    <name type="scientific">Helicovermis profundi</name>
    <dbReference type="NCBI Taxonomy" id="3065157"/>
    <lineage>
        <taxon>Bacteria</taxon>
        <taxon>Bacillati</taxon>
        <taxon>Bacillota</taxon>
        <taxon>Clostridia</taxon>
        <taxon>Helicovermis</taxon>
    </lineage>
</organism>
<dbReference type="EMBL" id="AP028654">
    <property type="protein sequence ID" value="BEP28555.1"/>
    <property type="molecule type" value="Genomic_DNA"/>
</dbReference>
<dbReference type="NCBIfam" id="TIGR00129">
    <property type="entry name" value="fdhD_narQ"/>
    <property type="match status" value="1"/>
</dbReference>
<dbReference type="Gene3D" id="3.40.140.10">
    <property type="entry name" value="Cytidine Deaminase, domain 2"/>
    <property type="match status" value="1"/>
</dbReference>
<dbReference type="PIRSF" id="PIRSF015626">
    <property type="entry name" value="FdhD"/>
    <property type="match status" value="1"/>
</dbReference>
<dbReference type="InterPro" id="IPR016193">
    <property type="entry name" value="Cytidine_deaminase-like"/>
</dbReference>
<evidence type="ECO:0000256" key="2">
    <source>
        <dbReference type="ARBA" id="ARBA00023150"/>
    </source>
</evidence>
<dbReference type="RefSeq" id="WP_338536867.1">
    <property type="nucleotide sequence ID" value="NZ_AP028654.1"/>
</dbReference>
<dbReference type="PANTHER" id="PTHR30592">
    <property type="entry name" value="FORMATE DEHYDROGENASE"/>
    <property type="match status" value="1"/>
</dbReference>
<dbReference type="GO" id="GO:0005737">
    <property type="term" value="C:cytoplasm"/>
    <property type="evidence" value="ECO:0007669"/>
    <property type="project" value="UniProtKB-SubCell"/>
</dbReference>
<dbReference type="HAMAP" id="MF_00187">
    <property type="entry name" value="FdhD"/>
    <property type="match status" value="1"/>
</dbReference>
<keyword evidence="1 3" id="KW-0963">Cytoplasm</keyword>
<keyword evidence="5" id="KW-1185">Reference proteome</keyword>
<evidence type="ECO:0000313" key="5">
    <source>
        <dbReference type="Proteomes" id="UP001321786"/>
    </source>
</evidence>
<gene>
    <name evidence="3 4" type="primary">fdhD</name>
    <name evidence="4" type="ORF">HLPR_08860</name>
</gene>
<feature type="binding site" evidence="3">
    <location>
        <begin position="246"/>
        <end position="251"/>
    </location>
    <ligand>
        <name>Mo-bis(molybdopterin guanine dinucleotide)</name>
        <dbReference type="ChEBI" id="CHEBI:60539"/>
    </ligand>
</feature>
<dbReference type="PANTHER" id="PTHR30592:SF1">
    <property type="entry name" value="SULFUR CARRIER PROTEIN FDHD"/>
    <property type="match status" value="1"/>
</dbReference>
<dbReference type="Gene3D" id="3.10.20.10">
    <property type="match status" value="1"/>
</dbReference>
<reference evidence="4 5" key="1">
    <citation type="submission" date="2023-08" db="EMBL/GenBank/DDBJ databases">
        <title>Helicovermis profunda gen. nov., sp. nov., a novel mesophilic, fermentative bacterium within the Bacillota from a deep-sea hydrothermal vent chimney.</title>
        <authorList>
            <person name="Miyazaki U."/>
            <person name="Mizutani D."/>
            <person name="Hashimoto Y."/>
            <person name="Tame A."/>
            <person name="Sawayama S."/>
            <person name="Miyazaki J."/>
            <person name="Takai K."/>
            <person name="Nakagawa S."/>
        </authorList>
    </citation>
    <scope>NUCLEOTIDE SEQUENCE [LARGE SCALE GENOMIC DNA]</scope>
    <source>
        <strain evidence="4 5">S502</strain>
    </source>
</reference>
<keyword evidence="2 3" id="KW-0501">Molybdenum cofactor biosynthesis</keyword>
<dbReference type="AlphaFoldDB" id="A0AAU9EQ26"/>
<protein>
    <recommendedName>
        <fullName evidence="3">Sulfur carrier protein FdhD</fullName>
    </recommendedName>
</protein>
<dbReference type="Pfam" id="PF02634">
    <property type="entry name" value="FdhD-NarQ"/>
    <property type="match status" value="1"/>
</dbReference>
<evidence type="ECO:0000256" key="3">
    <source>
        <dbReference type="HAMAP-Rule" id="MF_00187"/>
    </source>
</evidence>
<dbReference type="GO" id="GO:0016783">
    <property type="term" value="F:sulfurtransferase activity"/>
    <property type="evidence" value="ECO:0007669"/>
    <property type="project" value="InterPro"/>
</dbReference>
<dbReference type="GO" id="GO:0006777">
    <property type="term" value="P:Mo-molybdopterin cofactor biosynthetic process"/>
    <property type="evidence" value="ECO:0007669"/>
    <property type="project" value="UniProtKB-UniRule"/>
</dbReference>
<comment type="subcellular location">
    <subcellularLocation>
        <location evidence="3">Cytoplasm</location>
    </subcellularLocation>
</comment>
<dbReference type="InterPro" id="IPR003786">
    <property type="entry name" value="FdhD"/>
</dbReference>
<name>A0AAU9EQ26_9FIRM</name>